<dbReference type="EMBL" id="PYMB01000035">
    <property type="protein sequence ID" value="PSW05307.1"/>
    <property type="molecule type" value="Genomic_DNA"/>
</dbReference>
<accession>A0A2T3MZB1</accession>
<dbReference type="GO" id="GO:0008381">
    <property type="term" value="F:mechanosensitive monoatomic ion channel activity"/>
    <property type="evidence" value="ECO:0007669"/>
    <property type="project" value="InterPro"/>
</dbReference>
<feature type="transmembrane region" description="Helical" evidence="5">
    <location>
        <begin position="61"/>
        <end position="78"/>
    </location>
</feature>
<reference evidence="7 8" key="1">
    <citation type="submission" date="2018-03" db="EMBL/GenBank/DDBJ databases">
        <title>Whole genome sequencing of Histamine producing bacteria.</title>
        <authorList>
            <person name="Butler K."/>
        </authorList>
    </citation>
    <scope>NUCLEOTIDE SEQUENCE [LARGE SCALE GENOMIC DNA]</scope>
    <source>
        <strain evidence="7 8">DSM 19138</strain>
    </source>
</reference>
<feature type="transmembrane region" description="Helical" evidence="5">
    <location>
        <begin position="155"/>
        <end position="171"/>
    </location>
</feature>
<proteinExistence type="predicted"/>
<evidence type="ECO:0000313" key="8">
    <source>
        <dbReference type="Proteomes" id="UP000241346"/>
    </source>
</evidence>
<dbReference type="InterPro" id="IPR023408">
    <property type="entry name" value="MscS_beta-dom_sf"/>
</dbReference>
<evidence type="ECO:0000256" key="2">
    <source>
        <dbReference type="ARBA" id="ARBA00022692"/>
    </source>
</evidence>
<evidence type="ECO:0000259" key="6">
    <source>
        <dbReference type="Pfam" id="PF00924"/>
    </source>
</evidence>
<comment type="subcellular location">
    <subcellularLocation>
        <location evidence="1">Membrane</location>
    </subcellularLocation>
</comment>
<comment type="caution">
    <text evidence="7">The sequence shown here is derived from an EMBL/GenBank/DDBJ whole genome shotgun (WGS) entry which is preliminary data.</text>
</comment>
<feature type="transmembrane region" description="Helical" evidence="5">
    <location>
        <begin position="20"/>
        <end position="40"/>
    </location>
</feature>
<dbReference type="Pfam" id="PF00924">
    <property type="entry name" value="MS_channel_2nd"/>
    <property type="match status" value="1"/>
</dbReference>
<dbReference type="InterPro" id="IPR006685">
    <property type="entry name" value="MscS_channel_2nd"/>
</dbReference>
<protein>
    <submittedName>
        <fullName evidence="7">Mechanosensitive ion channel protein MscS</fullName>
    </submittedName>
</protein>
<sequence>MYYLEYLKSLYLSFSEIQQHFFQITVTVLSFCIIPWLVRTALTRFLDFRANKERKGYERKFIHRAQYFVGFVFSIFWFKYFDAYGWYSKLAEVGAVIFAVLMLHSVLDFLEVRFNGRQGSNEIPIKPFAEIIKLASFAMMLMIIIVILLEISPMAFISGIGAMSAIVLLLFKDSILGTVTAVKINVHRLVKKGDWIEVDSYGADGVIKDITLSVITVENWDKTTSIIPTYEILNVGLKNWRSMTVQGRRIKRDVAIDVNSIKFLDMDKVKALSQVPLISDQIHDLCAKHQLKVSGDNISKRCLTNAGLFRLYVEAYLRSRHDINQEMTLMARQLASTAKGVPLEVYCFTKNTDWNHFESVQAEIFEHLYSVLHIFELRAYQNLMGNYQHSLQK</sequence>
<evidence type="ECO:0000256" key="3">
    <source>
        <dbReference type="ARBA" id="ARBA00022989"/>
    </source>
</evidence>
<feature type="domain" description="Mechanosensitive ion channel MscS" evidence="6">
    <location>
        <begin position="175"/>
        <end position="241"/>
    </location>
</feature>
<name>A0A2T3MZB1_9GAMM</name>
<evidence type="ECO:0000256" key="1">
    <source>
        <dbReference type="ARBA" id="ARBA00004370"/>
    </source>
</evidence>
<dbReference type="InterPro" id="IPR030192">
    <property type="entry name" value="YbdG"/>
</dbReference>
<evidence type="ECO:0000256" key="4">
    <source>
        <dbReference type="ARBA" id="ARBA00023136"/>
    </source>
</evidence>
<evidence type="ECO:0000313" key="7">
    <source>
        <dbReference type="EMBL" id="PSW05307.1"/>
    </source>
</evidence>
<dbReference type="PANTHER" id="PTHR30414:SF0">
    <property type="entry name" value="MINICONDUCTANCE MECHANOSENSITIVE CHANNEL YBDG"/>
    <property type="match status" value="1"/>
</dbReference>
<dbReference type="Gene3D" id="2.30.30.60">
    <property type="match status" value="1"/>
</dbReference>
<keyword evidence="2 5" id="KW-0812">Transmembrane</keyword>
<feature type="transmembrane region" description="Helical" evidence="5">
    <location>
        <begin position="90"/>
        <end position="110"/>
    </location>
</feature>
<organism evidence="7 8">
    <name type="scientific">Photobacterium rosenbergii</name>
    <dbReference type="NCBI Taxonomy" id="294936"/>
    <lineage>
        <taxon>Bacteria</taxon>
        <taxon>Pseudomonadati</taxon>
        <taxon>Pseudomonadota</taxon>
        <taxon>Gammaproteobacteria</taxon>
        <taxon>Vibrionales</taxon>
        <taxon>Vibrionaceae</taxon>
        <taxon>Photobacterium</taxon>
    </lineage>
</organism>
<evidence type="ECO:0000256" key="5">
    <source>
        <dbReference type="SAM" id="Phobius"/>
    </source>
</evidence>
<keyword evidence="3 5" id="KW-1133">Transmembrane helix</keyword>
<gene>
    <name evidence="7" type="ORF">C9J01_27535</name>
</gene>
<dbReference type="AlphaFoldDB" id="A0A2T3MZB1"/>
<keyword evidence="4 5" id="KW-0472">Membrane</keyword>
<dbReference type="SUPFAM" id="SSF50182">
    <property type="entry name" value="Sm-like ribonucleoproteins"/>
    <property type="match status" value="1"/>
</dbReference>
<dbReference type="GO" id="GO:0005886">
    <property type="term" value="C:plasma membrane"/>
    <property type="evidence" value="ECO:0007669"/>
    <property type="project" value="TreeGrafter"/>
</dbReference>
<dbReference type="GO" id="GO:0071470">
    <property type="term" value="P:cellular response to osmotic stress"/>
    <property type="evidence" value="ECO:0007669"/>
    <property type="project" value="InterPro"/>
</dbReference>
<dbReference type="InterPro" id="IPR010920">
    <property type="entry name" value="LSM_dom_sf"/>
</dbReference>
<dbReference type="Proteomes" id="UP000241346">
    <property type="component" value="Unassembled WGS sequence"/>
</dbReference>
<feature type="transmembrane region" description="Helical" evidence="5">
    <location>
        <begin position="131"/>
        <end position="149"/>
    </location>
</feature>
<dbReference type="PANTHER" id="PTHR30414">
    <property type="entry name" value="MINICONDUCTANCE MECHANOSENSITIVE CHANNEL YBDG"/>
    <property type="match status" value="1"/>
</dbReference>